<dbReference type="InParanoid" id="A0A2H3E082"/>
<dbReference type="Pfam" id="PF00385">
    <property type="entry name" value="Chromo"/>
    <property type="match status" value="1"/>
</dbReference>
<feature type="compositionally biased region" description="Polar residues" evidence="1">
    <location>
        <begin position="383"/>
        <end position="400"/>
    </location>
</feature>
<feature type="region of interest" description="Disordered" evidence="1">
    <location>
        <begin position="107"/>
        <end position="345"/>
    </location>
</feature>
<feature type="compositionally biased region" description="Polar residues" evidence="1">
    <location>
        <begin position="161"/>
        <end position="170"/>
    </location>
</feature>
<reference evidence="4" key="1">
    <citation type="journal article" date="2017" name="Nat. Ecol. Evol.">
        <title>Genome expansion and lineage-specific genetic innovations in the forest pathogenic fungi Armillaria.</title>
        <authorList>
            <person name="Sipos G."/>
            <person name="Prasanna A.N."/>
            <person name="Walter M.C."/>
            <person name="O'Connor E."/>
            <person name="Balint B."/>
            <person name="Krizsan K."/>
            <person name="Kiss B."/>
            <person name="Hess J."/>
            <person name="Varga T."/>
            <person name="Slot J."/>
            <person name="Riley R."/>
            <person name="Boka B."/>
            <person name="Rigling D."/>
            <person name="Barry K."/>
            <person name="Lee J."/>
            <person name="Mihaltcheva S."/>
            <person name="LaButti K."/>
            <person name="Lipzen A."/>
            <person name="Waldron R."/>
            <person name="Moloney N.M."/>
            <person name="Sperisen C."/>
            <person name="Kredics L."/>
            <person name="Vagvoelgyi C."/>
            <person name="Patrignani A."/>
            <person name="Fitzpatrick D."/>
            <person name="Nagy I."/>
            <person name="Doyle S."/>
            <person name="Anderson J.B."/>
            <person name="Grigoriev I.V."/>
            <person name="Gueldener U."/>
            <person name="Muensterkoetter M."/>
            <person name="Nagy L.G."/>
        </authorList>
    </citation>
    <scope>NUCLEOTIDE SEQUENCE [LARGE SCALE GENOMIC DNA]</scope>
    <source>
        <strain evidence="4">Ar21-2</strain>
    </source>
</reference>
<evidence type="ECO:0000313" key="3">
    <source>
        <dbReference type="EMBL" id="PBL00866.1"/>
    </source>
</evidence>
<feature type="compositionally biased region" description="Low complexity" evidence="1">
    <location>
        <begin position="272"/>
        <end position="285"/>
    </location>
</feature>
<feature type="compositionally biased region" description="Polar residues" evidence="1">
    <location>
        <begin position="318"/>
        <end position="334"/>
    </location>
</feature>
<sequence>MHSGRKSRVNGRGRRLGISRQIQWGGYGDEENSWEPASGVANCQQLLKRFWQHVGTDNEDYQTGYEIHAKESWIRQEKAQFKRKFGKEIEREQALDRKSEEVYLPQTKFERKKSSQKKNSSFKGKGKRKAKVLLSESSEDDAPLSSMSKTPTTGTKRKRSQSTLSSNSDQPLFKKPANSQTDRDIKGKGKQREISTAPDENNASSLFSDRESSPDSVSESRVGKDASSKPDLHIQTTFNSKEPDPAPDPAPPKSAVSQTASQPTPDVPQVPTPTTAQASTPTIPQKKPHLPSYKAPPRIQMIDIPGKSDDFSGISVKQRLSQSALTPTTPQASTKPPLPSRKDSALSKLSFKRTPAAPPAPTNQYTATSSKPLSIAVPKDNHASIQSSISHSPRATFSASPSDHFMHEAEELLQAIMPPELAAPLETTTDKPSEPVVPPKSIAKQMPVKIPKIWKWTGEMFCLQGKDFVAYGRVSVTDATPVANNGMPLSIALPATVTSLQFGSMYHAADVSNCLSSWMPVSQFARLVPLEHPERLRTLSKYMEKHSLVAVSPTKPSFEETIESHVLYFPASSPIIKSFSGVPISKDVETLFFVAILARRVRDKPPAPAPSLSEHNVFKDQPKYIKNAGLQHALRTLKYPPWLHDFLSKSPRDYCVWYDDDKQNMRGKQMPFDLKGGNLETYWLATILEQYGGVNKGYKADVEVIFVHVGAVKTLHKVGALVERRAKRPDILFVTFGTHQRVHPQRWGFRRIYPVGESFLDCLTPGIFYHSTGGIMTFTPKALVEDPLGIHQRVSQMSDNGNWEAYIMPAVLGMAVHMHYKNGDALEAFDKGEFLYDFLLTAIDEGKVSFMCSPPTSSHPVCPTEPFKTKPFSERRFEEPVHEWLLDQALIIAAGPRQILEYSIREFRTKYANKSEDLYPTLIQADLSHDLWLMQQQPVIMDRYRRFVALKGELEKPSDRNGVCNYSVSDLMIVLTSYLARSRLNGPRRPPLITKIIFASTCSVVHEAETRKGIMPEFEFLSSMLSRLAAM</sequence>
<feature type="region of interest" description="Disordered" evidence="1">
    <location>
        <begin position="381"/>
        <end position="400"/>
    </location>
</feature>
<evidence type="ECO:0000313" key="4">
    <source>
        <dbReference type="Proteomes" id="UP000217790"/>
    </source>
</evidence>
<dbReference type="InterPro" id="IPR000953">
    <property type="entry name" value="Chromo/chromo_shadow_dom"/>
</dbReference>
<feature type="domain" description="Chromo" evidence="2">
    <location>
        <begin position="1"/>
        <end position="62"/>
    </location>
</feature>
<dbReference type="InterPro" id="IPR023780">
    <property type="entry name" value="Chromo_domain"/>
</dbReference>
<dbReference type="OMA" id="KKWRWSG"/>
<keyword evidence="4" id="KW-1185">Reference proteome</keyword>
<dbReference type="SUPFAM" id="SSF54160">
    <property type="entry name" value="Chromo domain-like"/>
    <property type="match status" value="1"/>
</dbReference>
<dbReference type="STRING" id="47427.A0A2H3E082"/>
<feature type="compositionally biased region" description="Basic and acidic residues" evidence="1">
    <location>
        <begin position="181"/>
        <end position="193"/>
    </location>
</feature>
<dbReference type="OrthoDB" id="433924at2759"/>
<organism evidence="3 4">
    <name type="scientific">Armillaria gallica</name>
    <name type="common">Bulbous honey fungus</name>
    <name type="synonym">Armillaria bulbosa</name>
    <dbReference type="NCBI Taxonomy" id="47427"/>
    <lineage>
        <taxon>Eukaryota</taxon>
        <taxon>Fungi</taxon>
        <taxon>Dikarya</taxon>
        <taxon>Basidiomycota</taxon>
        <taxon>Agaricomycotina</taxon>
        <taxon>Agaricomycetes</taxon>
        <taxon>Agaricomycetidae</taxon>
        <taxon>Agaricales</taxon>
        <taxon>Marasmiineae</taxon>
        <taxon>Physalacriaceae</taxon>
        <taxon>Armillaria</taxon>
    </lineage>
</organism>
<feature type="compositionally biased region" description="Basic and acidic residues" evidence="1">
    <location>
        <begin position="221"/>
        <end position="232"/>
    </location>
</feature>
<dbReference type="PROSITE" id="PS50013">
    <property type="entry name" value="CHROMO_2"/>
    <property type="match status" value="1"/>
</dbReference>
<feature type="compositionally biased region" description="Polar residues" evidence="1">
    <location>
        <begin position="145"/>
        <end position="154"/>
    </location>
</feature>
<dbReference type="EMBL" id="KZ293646">
    <property type="protein sequence ID" value="PBL00866.1"/>
    <property type="molecule type" value="Genomic_DNA"/>
</dbReference>
<gene>
    <name evidence="3" type="ORF">ARMGADRAFT_398875</name>
</gene>
<dbReference type="GO" id="GO:0006338">
    <property type="term" value="P:chromatin remodeling"/>
    <property type="evidence" value="ECO:0007669"/>
    <property type="project" value="UniProtKB-ARBA"/>
</dbReference>
<feature type="compositionally biased region" description="Polar residues" evidence="1">
    <location>
        <begin position="198"/>
        <end position="207"/>
    </location>
</feature>
<evidence type="ECO:0000256" key="1">
    <source>
        <dbReference type="SAM" id="MobiDB-lite"/>
    </source>
</evidence>
<dbReference type="Gene3D" id="2.40.50.40">
    <property type="match status" value="1"/>
</dbReference>
<proteinExistence type="predicted"/>
<protein>
    <recommendedName>
        <fullName evidence="2">Chromo domain-containing protein</fullName>
    </recommendedName>
</protein>
<dbReference type="AlphaFoldDB" id="A0A2H3E082"/>
<dbReference type="InterPro" id="IPR016197">
    <property type="entry name" value="Chromo-like_dom_sf"/>
</dbReference>
<dbReference type="Proteomes" id="UP000217790">
    <property type="component" value="Unassembled WGS sequence"/>
</dbReference>
<evidence type="ECO:0000259" key="2">
    <source>
        <dbReference type="PROSITE" id="PS50013"/>
    </source>
</evidence>
<accession>A0A2H3E082</accession>
<name>A0A2H3E082_ARMGA</name>